<evidence type="ECO:0000256" key="4">
    <source>
        <dbReference type="ARBA" id="ARBA00022989"/>
    </source>
</evidence>
<organism evidence="8 9">
    <name type="scientific">Ornithinibacillus hominis</name>
    <dbReference type="NCBI Taxonomy" id="2763055"/>
    <lineage>
        <taxon>Bacteria</taxon>
        <taxon>Bacillati</taxon>
        <taxon>Bacillota</taxon>
        <taxon>Bacilli</taxon>
        <taxon>Bacillales</taxon>
        <taxon>Bacillaceae</taxon>
        <taxon>Ornithinibacillus</taxon>
    </lineage>
</organism>
<protein>
    <submittedName>
        <fullName evidence="8">RND family transporter</fullName>
    </submittedName>
</protein>
<feature type="transmembrane region" description="Helical" evidence="6">
    <location>
        <begin position="15"/>
        <end position="33"/>
    </location>
</feature>
<feature type="transmembrane region" description="Helical" evidence="6">
    <location>
        <begin position="172"/>
        <end position="190"/>
    </location>
</feature>
<keyword evidence="9" id="KW-1185">Reference proteome</keyword>
<evidence type="ECO:0000259" key="7">
    <source>
        <dbReference type="PROSITE" id="PS50156"/>
    </source>
</evidence>
<keyword evidence="5 6" id="KW-0472">Membrane</keyword>
<dbReference type="SUPFAM" id="SSF82866">
    <property type="entry name" value="Multidrug efflux transporter AcrB transmembrane domain"/>
    <property type="match status" value="2"/>
</dbReference>
<dbReference type="InterPro" id="IPR004869">
    <property type="entry name" value="MMPL_dom"/>
</dbReference>
<evidence type="ECO:0000256" key="1">
    <source>
        <dbReference type="ARBA" id="ARBA00004651"/>
    </source>
</evidence>
<comment type="caution">
    <text evidence="8">The sequence shown here is derived from an EMBL/GenBank/DDBJ whole genome shotgun (WGS) entry which is preliminary data.</text>
</comment>
<gene>
    <name evidence="8" type="ORF">H8S33_14785</name>
</gene>
<proteinExistence type="predicted"/>
<dbReference type="Proteomes" id="UP000637359">
    <property type="component" value="Unassembled WGS sequence"/>
</dbReference>
<dbReference type="Gene3D" id="1.20.1640.10">
    <property type="entry name" value="Multidrug efflux transporter AcrB transmembrane domain"/>
    <property type="match status" value="2"/>
</dbReference>
<feature type="domain" description="SSD" evidence="7">
    <location>
        <begin position="199"/>
        <end position="322"/>
    </location>
</feature>
<feature type="transmembrane region" description="Helical" evidence="6">
    <location>
        <begin position="345"/>
        <end position="366"/>
    </location>
</feature>
<evidence type="ECO:0000313" key="8">
    <source>
        <dbReference type="EMBL" id="MBC5638061.1"/>
    </source>
</evidence>
<feature type="transmembrane region" description="Helical" evidence="6">
    <location>
        <begin position="301"/>
        <end position="324"/>
    </location>
</feature>
<feature type="transmembrane region" description="Helical" evidence="6">
    <location>
        <begin position="516"/>
        <end position="534"/>
    </location>
</feature>
<reference evidence="8" key="1">
    <citation type="submission" date="2020-08" db="EMBL/GenBank/DDBJ databases">
        <title>Genome public.</title>
        <authorList>
            <person name="Liu C."/>
            <person name="Sun Q."/>
        </authorList>
    </citation>
    <scope>NUCLEOTIDE SEQUENCE</scope>
    <source>
        <strain evidence="8">BX22</strain>
    </source>
</reference>
<feature type="transmembrane region" description="Helical" evidence="6">
    <location>
        <begin position="541"/>
        <end position="561"/>
    </location>
</feature>
<feature type="transmembrane region" description="Helical" evidence="6">
    <location>
        <begin position="613"/>
        <end position="632"/>
    </location>
</feature>
<evidence type="ECO:0000256" key="3">
    <source>
        <dbReference type="ARBA" id="ARBA00022692"/>
    </source>
</evidence>
<dbReference type="PANTHER" id="PTHR33406:SF13">
    <property type="entry name" value="MEMBRANE PROTEIN YDFJ"/>
    <property type="match status" value="1"/>
</dbReference>
<dbReference type="PANTHER" id="PTHR33406">
    <property type="entry name" value="MEMBRANE PROTEIN MJ1562-RELATED"/>
    <property type="match status" value="1"/>
</dbReference>
<feature type="transmembrane region" description="Helical" evidence="6">
    <location>
        <begin position="229"/>
        <end position="247"/>
    </location>
</feature>
<dbReference type="AlphaFoldDB" id="A0A923RJL4"/>
<keyword evidence="4 6" id="KW-1133">Transmembrane helix</keyword>
<dbReference type="GO" id="GO:0005886">
    <property type="term" value="C:plasma membrane"/>
    <property type="evidence" value="ECO:0007669"/>
    <property type="project" value="UniProtKB-SubCell"/>
</dbReference>
<dbReference type="EMBL" id="JACOOL010000012">
    <property type="protein sequence ID" value="MBC5638061.1"/>
    <property type="molecule type" value="Genomic_DNA"/>
</dbReference>
<comment type="subcellular location">
    <subcellularLocation>
        <location evidence="1">Cell membrane</location>
        <topology evidence="1">Multi-pass membrane protein</topology>
    </subcellularLocation>
</comment>
<feature type="transmembrane region" description="Helical" evidence="6">
    <location>
        <begin position="268"/>
        <end position="289"/>
    </location>
</feature>
<keyword evidence="2" id="KW-1003">Cell membrane</keyword>
<sequence length="685" mass="75624">MIDIAARIIKNKKPIVIAFILFTIISVVAQFAVSVNYNMIDYLPEDAQSTKALELMEQEFDGAVPNTRVMVNDVSIQEALIMKEELASIDGVSDVTWLDDAIDIKTPIEMADKETVETYYKDDNALFTFSVASGKEVEATDAIYELVGDDGAVSGEALNTATQQKMAVSETMYAAALLVPIIILILVISTNSWIEPVFFLTAIGVSVLINLGTNIFIGEVSFVTQSVAPILQLAVSLDYAIFLLHSFSDYRQKVSDPTEAMRLAMKRSFPAIIASASTTFFGFIALTFMQFEIGSDLGLNLVKGIVLSFISVMVFLPALTLLFYKWIDKTQHKPLLPAFKNIGKRVVKVKVPSLLIVFILLVPAFLAQGQTNFIYGIGDQPESTRAGSDIAKIEEVFGKSTQMVLLVPKGDIAKEEALVRELEDMNPVKSVLAYVNTVGSAIPAEYLDQSVTEQFYSEHYSRIILQTNTEAEGDQAFNFIEEVQEMTKGYYGDEAYSLGEAVTLYDMKNVVQKDNTVVNVLTVVTIAFVLLITFKSITFPIVLLLTIQSAVWINLSIPYFTNSSLVFVGYLIVSTVQLAATVDYAILLTEAYKENRKEMSAMKAIKKTLDEKIFSIAISASILSSVGFILWITSSNPIVASIGLLLGRGALLAFIMVVFFLPACLLVFDRVIDKTTWKANYYKEK</sequence>
<feature type="transmembrane region" description="Helical" evidence="6">
    <location>
        <begin position="197"/>
        <end position="217"/>
    </location>
</feature>
<dbReference type="PROSITE" id="PS50156">
    <property type="entry name" value="SSD"/>
    <property type="match status" value="1"/>
</dbReference>
<dbReference type="InterPro" id="IPR000731">
    <property type="entry name" value="SSD"/>
</dbReference>
<dbReference type="Pfam" id="PF03176">
    <property type="entry name" value="MMPL"/>
    <property type="match status" value="2"/>
</dbReference>
<keyword evidence="3 6" id="KW-0812">Transmembrane</keyword>
<feature type="transmembrane region" description="Helical" evidence="6">
    <location>
        <begin position="638"/>
        <end position="668"/>
    </location>
</feature>
<evidence type="ECO:0000256" key="5">
    <source>
        <dbReference type="ARBA" id="ARBA00023136"/>
    </source>
</evidence>
<dbReference type="InterPro" id="IPR050545">
    <property type="entry name" value="Mycobact_MmpL"/>
</dbReference>
<evidence type="ECO:0000256" key="2">
    <source>
        <dbReference type="ARBA" id="ARBA00022475"/>
    </source>
</evidence>
<name>A0A923RJL4_9BACI</name>
<feature type="transmembrane region" description="Helical" evidence="6">
    <location>
        <begin position="567"/>
        <end position="592"/>
    </location>
</feature>
<accession>A0A923RJL4</accession>
<evidence type="ECO:0000313" key="9">
    <source>
        <dbReference type="Proteomes" id="UP000637359"/>
    </source>
</evidence>
<evidence type="ECO:0000256" key="6">
    <source>
        <dbReference type="SAM" id="Phobius"/>
    </source>
</evidence>